<evidence type="ECO:0000313" key="4">
    <source>
        <dbReference type="Proteomes" id="UP001145087"/>
    </source>
</evidence>
<reference evidence="3" key="1">
    <citation type="submission" date="2022-11" db="EMBL/GenBank/DDBJ databases">
        <title>Marilongibacter aestuarii gen. nov., sp. nov., isolated from tidal flat sediment.</title>
        <authorList>
            <person name="Jiayan W."/>
        </authorList>
    </citation>
    <scope>NUCLEOTIDE SEQUENCE</scope>
    <source>
        <strain evidence="3">Z1-6</strain>
    </source>
</reference>
<dbReference type="GO" id="GO:0055085">
    <property type="term" value="P:transmembrane transport"/>
    <property type="evidence" value="ECO:0007669"/>
    <property type="project" value="InterPro"/>
</dbReference>
<protein>
    <submittedName>
        <fullName evidence="3">Energy transducer TonB</fullName>
    </submittedName>
</protein>
<sequence length="238" mass="26798">MKTIKIFIACLFVSTYVFAQENVPPYTLSDRNNDPPEFTAVENTNHQKSLEQFIDENFKPRSNNGWSEEGTAVVKFVIGPSGQVSDFKIINGVSFYINQEIIRVLRKTNHMWTPGYTNGFPVAIQKEITIEINPNGTNFQQVARNYFTKGAKKFLVEGKTQAASKCFAKAIRYNPNDKGLLFMNALCMSEMGDVESVKQAVSRIEELGGIDNRSITIAENVKERESYAQINAMLSTNE</sequence>
<dbReference type="SUPFAM" id="SSF74653">
    <property type="entry name" value="TolA/TonB C-terminal domain"/>
    <property type="match status" value="1"/>
</dbReference>
<name>A0A9X3F6L4_9BACT</name>
<gene>
    <name evidence="3" type="ORF">OU798_13890</name>
</gene>
<accession>A0A9X3F6L4</accession>
<keyword evidence="4" id="KW-1185">Reference proteome</keyword>
<evidence type="ECO:0000313" key="3">
    <source>
        <dbReference type="EMBL" id="MCY1721443.1"/>
    </source>
</evidence>
<feature type="signal peptide" evidence="1">
    <location>
        <begin position="1"/>
        <end position="19"/>
    </location>
</feature>
<evidence type="ECO:0000259" key="2">
    <source>
        <dbReference type="Pfam" id="PF03544"/>
    </source>
</evidence>
<dbReference type="Gene3D" id="1.25.40.10">
    <property type="entry name" value="Tetratricopeptide repeat domain"/>
    <property type="match status" value="1"/>
</dbReference>
<feature type="domain" description="TonB C-terminal" evidence="2">
    <location>
        <begin position="68"/>
        <end position="131"/>
    </location>
</feature>
<dbReference type="SUPFAM" id="SSF48452">
    <property type="entry name" value="TPR-like"/>
    <property type="match status" value="1"/>
</dbReference>
<evidence type="ECO:0000256" key="1">
    <source>
        <dbReference type="SAM" id="SignalP"/>
    </source>
</evidence>
<dbReference type="Proteomes" id="UP001145087">
    <property type="component" value="Unassembled WGS sequence"/>
</dbReference>
<dbReference type="InterPro" id="IPR011990">
    <property type="entry name" value="TPR-like_helical_dom_sf"/>
</dbReference>
<dbReference type="RefSeq" id="WP_343333772.1">
    <property type="nucleotide sequence ID" value="NZ_JAPOHD010000027.1"/>
</dbReference>
<keyword evidence="1" id="KW-0732">Signal</keyword>
<dbReference type="InterPro" id="IPR037682">
    <property type="entry name" value="TonB_C"/>
</dbReference>
<dbReference type="Pfam" id="PF03544">
    <property type="entry name" value="TonB_C"/>
    <property type="match status" value="1"/>
</dbReference>
<dbReference type="AlphaFoldDB" id="A0A9X3F6L4"/>
<feature type="chain" id="PRO_5040898372" evidence="1">
    <location>
        <begin position="20"/>
        <end position="238"/>
    </location>
</feature>
<comment type="caution">
    <text evidence="3">The sequence shown here is derived from an EMBL/GenBank/DDBJ whole genome shotgun (WGS) entry which is preliminary data.</text>
</comment>
<organism evidence="3 4">
    <name type="scientific">Draconibacterium aestuarii</name>
    <dbReference type="NCBI Taxonomy" id="2998507"/>
    <lineage>
        <taxon>Bacteria</taxon>
        <taxon>Pseudomonadati</taxon>
        <taxon>Bacteroidota</taxon>
        <taxon>Bacteroidia</taxon>
        <taxon>Marinilabiliales</taxon>
        <taxon>Prolixibacteraceae</taxon>
        <taxon>Draconibacterium</taxon>
    </lineage>
</organism>
<dbReference type="Gene3D" id="3.30.1150.10">
    <property type="match status" value="1"/>
</dbReference>
<dbReference type="EMBL" id="JAPOHD010000027">
    <property type="protein sequence ID" value="MCY1721443.1"/>
    <property type="molecule type" value="Genomic_DNA"/>
</dbReference>
<proteinExistence type="predicted"/>